<evidence type="ECO:0000313" key="2">
    <source>
        <dbReference type="Proteomes" id="UP000274122"/>
    </source>
</evidence>
<keyword evidence="2" id="KW-1185">Reference proteome</keyword>
<dbReference type="AlphaFoldDB" id="A0A447V5F9"/>
<sequence length="38" mass="4239">MFLAPILDGVSQGLLMEPPPDNGDDLPCFKHNNLFLIR</sequence>
<evidence type="ECO:0000313" key="1">
    <source>
        <dbReference type="EMBL" id="VEB99844.1"/>
    </source>
</evidence>
<dbReference type="KEGG" id="clap:NCTC11466_03434"/>
<gene>
    <name evidence="1" type="ORF">NCTC11466_03434</name>
</gene>
<protein>
    <submittedName>
        <fullName evidence="1">Uncharacterized protein</fullName>
    </submittedName>
</protein>
<dbReference type="EMBL" id="LR134201">
    <property type="protein sequence ID" value="VEB99844.1"/>
    <property type="molecule type" value="Genomic_DNA"/>
</dbReference>
<organism evidence="1 2">
    <name type="scientific">Cedecea lapagei</name>
    <dbReference type="NCBI Taxonomy" id="158823"/>
    <lineage>
        <taxon>Bacteria</taxon>
        <taxon>Pseudomonadati</taxon>
        <taxon>Pseudomonadota</taxon>
        <taxon>Gammaproteobacteria</taxon>
        <taxon>Enterobacterales</taxon>
        <taxon>Enterobacteriaceae</taxon>
        <taxon>Cedecea</taxon>
    </lineage>
</organism>
<accession>A0A447V5F9</accession>
<proteinExistence type="predicted"/>
<dbReference type="Proteomes" id="UP000274122">
    <property type="component" value="Chromosome"/>
</dbReference>
<reference evidence="1 2" key="1">
    <citation type="submission" date="2018-12" db="EMBL/GenBank/DDBJ databases">
        <authorList>
            <consortium name="Pathogen Informatics"/>
        </authorList>
    </citation>
    <scope>NUCLEOTIDE SEQUENCE [LARGE SCALE GENOMIC DNA]</scope>
    <source>
        <strain evidence="1 2">NCTC11466</strain>
    </source>
</reference>
<name>A0A447V5F9_9ENTR</name>